<evidence type="ECO:0000313" key="2">
    <source>
        <dbReference type="Proteomes" id="UP001597344"/>
    </source>
</evidence>
<protein>
    <submittedName>
        <fullName evidence="1">Phage tail protein</fullName>
    </submittedName>
</protein>
<organism evidence="1 2">
    <name type="scientific">Aquimarina celericrescens</name>
    <dbReference type="NCBI Taxonomy" id="1964542"/>
    <lineage>
        <taxon>Bacteria</taxon>
        <taxon>Pseudomonadati</taxon>
        <taxon>Bacteroidota</taxon>
        <taxon>Flavobacteriia</taxon>
        <taxon>Flavobacteriales</taxon>
        <taxon>Flavobacteriaceae</taxon>
        <taxon>Aquimarina</taxon>
    </lineage>
</organism>
<dbReference type="PANTHER" id="PTHR38009">
    <property type="entry name" value="CONSERVED HYPOTHETICAL PHAGE TAIL PROTEIN"/>
    <property type="match status" value="1"/>
</dbReference>
<dbReference type="RefSeq" id="WP_378320892.1">
    <property type="nucleotide sequence ID" value="NZ_JBHUHY010000015.1"/>
</dbReference>
<accession>A0ABW5AXY1</accession>
<dbReference type="InterPro" id="IPR010667">
    <property type="entry name" value="Phage_T4_Gp19"/>
</dbReference>
<dbReference type="Pfam" id="PF06841">
    <property type="entry name" value="Phage_T4_gp19"/>
    <property type="match status" value="1"/>
</dbReference>
<name>A0ABW5AXY1_9FLAO</name>
<dbReference type="NCBIfam" id="TIGR02241">
    <property type="entry name" value="conserved hypothetical phage tail region protein"/>
    <property type="match status" value="1"/>
</dbReference>
<reference evidence="2" key="1">
    <citation type="journal article" date="2019" name="Int. J. Syst. Evol. Microbiol.">
        <title>The Global Catalogue of Microorganisms (GCM) 10K type strain sequencing project: providing services to taxonomists for standard genome sequencing and annotation.</title>
        <authorList>
            <consortium name="The Broad Institute Genomics Platform"/>
            <consortium name="The Broad Institute Genome Sequencing Center for Infectious Disease"/>
            <person name="Wu L."/>
            <person name="Ma J."/>
        </authorList>
    </citation>
    <scope>NUCLEOTIDE SEQUENCE [LARGE SCALE GENOMIC DNA]</scope>
    <source>
        <strain evidence="2">DT92</strain>
    </source>
</reference>
<dbReference type="InterPro" id="IPR011747">
    <property type="entry name" value="CHP02241"/>
</dbReference>
<gene>
    <name evidence="1" type="ORF">ACFSJT_13885</name>
</gene>
<dbReference type="Proteomes" id="UP001597344">
    <property type="component" value="Unassembled WGS sequence"/>
</dbReference>
<dbReference type="PANTHER" id="PTHR38009:SF1">
    <property type="entry name" value="CONSERVED HYPOTHETICAL PHAGE TAIL PROTEIN"/>
    <property type="match status" value="1"/>
</dbReference>
<proteinExistence type="predicted"/>
<evidence type="ECO:0000313" key="1">
    <source>
        <dbReference type="EMBL" id="MFD2187889.1"/>
    </source>
</evidence>
<comment type="caution">
    <text evidence="1">The sequence shown here is derived from an EMBL/GenBank/DDBJ whole genome shotgun (WGS) entry which is preliminary data.</text>
</comment>
<keyword evidence="2" id="KW-1185">Reference proteome</keyword>
<sequence>MATDKQTIVESYPLPVYNYRVIIDGVSQDMSFSDVSGLEIEHDHVLYKHGFSWVMGSHLIRAQQKPINISLKRGMLKNRSFLYDWLRSGEKKDIRIELCDENSLALVSWDVHRALPFKLDAPSFSAGTNDIAIESLDLIAHDLKITHHE</sequence>
<dbReference type="EMBL" id="JBHUHY010000015">
    <property type="protein sequence ID" value="MFD2187889.1"/>
    <property type="molecule type" value="Genomic_DNA"/>
</dbReference>